<dbReference type="Proteomes" id="UP000297649">
    <property type="component" value="Unassembled WGS sequence"/>
</dbReference>
<reference evidence="1" key="1">
    <citation type="journal article" date="2019" name="PLoS Negl. Trop. Dis.">
        <title>Revisiting the worldwide diversity of Leptospira species in the environment.</title>
        <authorList>
            <person name="Vincent A.T."/>
            <person name="Schiettekatte O."/>
            <person name="Bourhy P."/>
            <person name="Veyrier F.J."/>
            <person name="Picardeau M."/>
        </authorList>
    </citation>
    <scope>NUCLEOTIDE SEQUENCE [LARGE SCALE GENOMIC DNA]</scope>
    <source>
        <strain evidence="1">201601109</strain>
    </source>
</reference>
<accession>A0A6H3NLR4</accession>
<evidence type="ECO:0000313" key="2">
    <source>
        <dbReference type="Proteomes" id="UP000297649"/>
    </source>
</evidence>
<name>A0A6H3NLR4_9LEPT</name>
<organism evidence="1 2">
    <name type="scientific">Leptospira bandrabouensis</name>
    <dbReference type="NCBI Taxonomy" id="2484903"/>
    <lineage>
        <taxon>Bacteria</taxon>
        <taxon>Pseudomonadati</taxon>
        <taxon>Spirochaetota</taxon>
        <taxon>Spirochaetia</taxon>
        <taxon>Leptospirales</taxon>
        <taxon>Leptospiraceae</taxon>
        <taxon>Leptospira</taxon>
    </lineage>
</organism>
<comment type="caution">
    <text evidence="1">The sequence shown here is derived from an EMBL/GenBank/DDBJ whole genome shotgun (WGS) entry which is preliminary data.</text>
</comment>
<dbReference type="OrthoDB" id="9937812at2"/>
<gene>
    <name evidence="1" type="ORF">EHR08_15855</name>
</gene>
<proteinExistence type="predicted"/>
<protein>
    <submittedName>
        <fullName evidence="1">Uncharacterized protein</fullName>
    </submittedName>
</protein>
<keyword evidence="2" id="KW-1185">Reference proteome</keyword>
<dbReference type="EMBL" id="RQHU01000019">
    <property type="protein sequence ID" value="TGN12821.1"/>
    <property type="molecule type" value="Genomic_DNA"/>
</dbReference>
<sequence length="193" mass="22201">MDESKFKDDKGFGNWFRAQAIRDLFMFDAMQDLISSGELNDSLKTYTDFYDFFKSERNHAHVIESLDSAFSEYCKAKSNGIPKLSISEFETIYQNLREGQKSIMVSFDSINSLLMIADKEDVEIYESYNRICSELETLNSLLVDLAHRKFDSSSGIAEIENRHDYPGKVNRVQFDESLLDVPKSVFGKGKMSF</sequence>
<dbReference type="RefSeq" id="WP_135744016.1">
    <property type="nucleotide sequence ID" value="NZ_RQHT01000012.1"/>
</dbReference>
<evidence type="ECO:0000313" key="1">
    <source>
        <dbReference type="EMBL" id="TGN12821.1"/>
    </source>
</evidence>
<dbReference type="AlphaFoldDB" id="A0A6H3NLR4"/>